<dbReference type="RefSeq" id="WP_286038146.1">
    <property type="nucleotide sequence ID" value="NZ_CP183077.1"/>
</dbReference>
<dbReference type="EMBL" id="JASWER010000001">
    <property type="protein sequence ID" value="MDL5375557.1"/>
    <property type="molecule type" value="Genomic_DNA"/>
</dbReference>
<proteinExistence type="predicted"/>
<reference evidence="2 3" key="1">
    <citation type="submission" date="2023-06" db="EMBL/GenBank/DDBJ databases">
        <title>Influencing factors and mechanism of Cr(VI) reduction by facultative anaerobic Exiguobacterium sp. PY14.</title>
        <authorList>
            <person name="Zou L."/>
        </authorList>
    </citation>
    <scope>NUCLEOTIDE SEQUENCE [LARGE SCALE GENOMIC DNA]</scope>
    <source>
        <strain evidence="2 3">PY14</strain>
    </source>
</reference>
<gene>
    <name evidence="2" type="ORF">QR695_00910</name>
</gene>
<organism evidence="2 3">
    <name type="scientific">Exiguobacterium mexicanum</name>
    <dbReference type="NCBI Taxonomy" id="340146"/>
    <lineage>
        <taxon>Bacteria</taxon>
        <taxon>Bacillati</taxon>
        <taxon>Bacillota</taxon>
        <taxon>Bacilli</taxon>
        <taxon>Bacillales</taxon>
        <taxon>Bacillales Family XII. Incertae Sedis</taxon>
        <taxon>Exiguobacterium</taxon>
    </lineage>
</organism>
<keyword evidence="1" id="KW-0732">Signal</keyword>
<protein>
    <submittedName>
        <fullName evidence="2">Uncharacterized protein</fullName>
    </submittedName>
</protein>
<accession>A0ABT7MLW4</accession>
<name>A0ABT7MLW4_9BACL</name>
<evidence type="ECO:0000313" key="3">
    <source>
        <dbReference type="Proteomes" id="UP001230807"/>
    </source>
</evidence>
<dbReference type="Proteomes" id="UP001230807">
    <property type="component" value="Unassembled WGS sequence"/>
</dbReference>
<comment type="caution">
    <text evidence="2">The sequence shown here is derived from an EMBL/GenBank/DDBJ whole genome shotgun (WGS) entry which is preliminary data.</text>
</comment>
<keyword evidence="3" id="KW-1185">Reference proteome</keyword>
<evidence type="ECO:0000256" key="1">
    <source>
        <dbReference type="SAM" id="SignalP"/>
    </source>
</evidence>
<feature type="chain" id="PRO_5046981284" evidence="1">
    <location>
        <begin position="25"/>
        <end position="250"/>
    </location>
</feature>
<feature type="signal peptide" evidence="1">
    <location>
        <begin position="1"/>
        <end position="24"/>
    </location>
</feature>
<evidence type="ECO:0000313" key="2">
    <source>
        <dbReference type="EMBL" id="MDL5375557.1"/>
    </source>
</evidence>
<sequence>MRKRWLVATAVAVTALGTTWSTYAKQDEEERYASYIEDTYGEDVEVTLKRDWKMGGYAAEFTLTDPILEGDYWAETYRSDQTIHDNVLEHVWQQEAEDTFKERLEQLDLLTEAETVRASVPTGVDEGVATTVRPTPTSVFDVESKEFLDVSVMFHEDWANTDAQKQRMLDVIRALEDDVYSVHFSFDGTPYEDDDFTERYLNVARDSLPGEPAMHEIQTIEDLNRHDRLYGFDKTTFIHDYHFDGTKYEE</sequence>